<dbReference type="EMBL" id="CP090896">
    <property type="protein sequence ID" value="ULT84363.1"/>
    <property type="molecule type" value="Genomic_DNA"/>
</dbReference>
<evidence type="ECO:0000256" key="2">
    <source>
        <dbReference type="SAM" id="SignalP"/>
    </source>
</evidence>
<evidence type="ECO:0000256" key="1">
    <source>
        <dbReference type="SAM" id="MobiDB-lite"/>
    </source>
</evidence>
<evidence type="ECO:0008006" key="5">
    <source>
        <dbReference type="Google" id="ProtNLM"/>
    </source>
</evidence>
<proteinExistence type="predicted"/>
<evidence type="ECO:0000313" key="4">
    <source>
        <dbReference type="Proteomes" id="UP000827892"/>
    </source>
</evidence>
<organism evidence="3 4">
    <name type="scientific">Caenorhabditis briggsae</name>
    <dbReference type="NCBI Taxonomy" id="6238"/>
    <lineage>
        <taxon>Eukaryota</taxon>
        <taxon>Metazoa</taxon>
        <taxon>Ecdysozoa</taxon>
        <taxon>Nematoda</taxon>
        <taxon>Chromadorea</taxon>
        <taxon>Rhabditida</taxon>
        <taxon>Rhabditina</taxon>
        <taxon>Rhabditomorpha</taxon>
        <taxon>Rhabditoidea</taxon>
        <taxon>Rhabditidae</taxon>
        <taxon>Peloderinae</taxon>
        <taxon>Caenorhabditis</taxon>
    </lineage>
</organism>
<feature type="region of interest" description="Disordered" evidence="1">
    <location>
        <begin position="100"/>
        <end position="123"/>
    </location>
</feature>
<evidence type="ECO:0000313" key="3">
    <source>
        <dbReference type="EMBL" id="ULT84363.1"/>
    </source>
</evidence>
<feature type="signal peptide" evidence="2">
    <location>
        <begin position="1"/>
        <end position="19"/>
    </location>
</feature>
<dbReference type="Proteomes" id="UP000827892">
    <property type="component" value="Chromosome X"/>
</dbReference>
<name>A0AAE9CW29_CAEBR</name>
<protein>
    <recommendedName>
        <fullName evidence="5">Secreted protein</fullName>
    </recommendedName>
</protein>
<dbReference type="AlphaFoldDB" id="A0AAE9CW29"/>
<gene>
    <name evidence="3" type="ORF">L3Y34_013202</name>
</gene>
<sequence>MPPLVSLSTFFLAILAVVADESEPKNTSLTPELIQARGFMQIDEITDEKSCVSFKFYITHDSTQKCLRHSCNDNTVLSEFDCKLWNQIKKNPEKTQIWNKSQTRRVRNHVSTSKAAPPKNDGESKESVIEIYSILPDTCTTYTKIRSVKGTIECWRKYCKDAFSVRIKCKLFDGVKPASRRTVFKKRRHHGKI</sequence>
<reference evidence="3 4" key="1">
    <citation type="submission" date="2022-05" db="EMBL/GenBank/DDBJ databases">
        <title>Chromosome-level reference genomes for two strains of Caenorhabditis briggsae: an improved platform for comparative genomics.</title>
        <authorList>
            <person name="Stevens L."/>
            <person name="Andersen E.C."/>
        </authorList>
    </citation>
    <scope>NUCLEOTIDE SEQUENCE [LARGE SCALE GENOMIC DNA]</scope>
    <source>
        <strain evidence="3">QX1410_ONT</strain>
        <tissue evidence="3">Whole-organism</tissue>
    </source>
</reference>
<feature type="chain" id="PRO_5042140968" description="Secreted protein" evidence="2">
    <location>
        <begin position="20"/>
        <end position="193"/>
    </location>
</feature>
<accession>A0AAE9CW29</accession>
<keyword evidence="2" id="KW-0732">Signal</keyword>